<feature type="compositionally biased region" description="Basic and acidic residues" evidence="2">
    <location>
        <begin position="1099"/>
        <end position="1124"/>
    </location>
</feature>
<feature type="compositionally biased region" description="Basic and acidic residues" evidence="2">
    <location>
        <begin position="397"/>
        <end position="487"/>
    </location>
</feature>
<dbReference type="EnsemblPlants" id="Pp3c4_15980V3.2">
    <property type="protein sequence ID" value="Pp3c4_15980V3.2"/>
    <property type="gene ID" value="Pp3c4_15980"/>
</dbReference>
<dbReference type="GO" id="GO:0008270">
    <property type="term" value="F:zinc ion binding"/>
    <property type="evidence" value="ECO:0007669"/>
    <property type="project" value="UniProtKB-KW"/>
</dbReference>
<dbReference type="PaxDb" id="3218-PP1S13_332V6.1"/>
<evidence type="ECO:0000313" key="5">
    <source>
        <dbReference type="EMBL" id="PNR55388.1"/>
    </source>
</evidence>
<evidence type="ECO:0000256" key="1">
    <source>
        <dbReference type="PROSITE-ProRule" id="PRU00723"/>
    </source>
</evidence>
<keyword evidence="1" id="KW-0479">Metal-binding</keyword>
<feature type="compositionally biased region" description="Basic and acidic residues" evidence="2">
    <location>
        <begin position="299"/>
        <end position="320"/>
    </location>
</feature>
<feature type="compositionally biased region" description="Polar residues" evidence="2">
    <location>
        <begin position="754"/>
        <end position="764"/>
    </location>
</feature>
<feature type="compositionally biased region" description="Basic residues" evidence="2">
    <location>
        <begin position="547"/>
        <end position="577"/>
    </location>
</feature>
<feature type="region of interest" description="Disordered" evidence="2">
    <location>
        <begin position="180"/>
        <end position="898"/>
    </location>
</feature>
<reference evidence="5 7" key="1">
    <citation type="journal article" date="2008" name="Science">
        <title>The Physcomitrella genome reveals evolutionary insights into the conquest of land by plants.</title>
        <authorList>
            <person name="Rensing S."/>
            <person name="Lang D."/>
            <person name="Zimmer A."/>
            <person name="Terry A."/>
            <person name="Salamov A."/>
            <person name="Shapiro H."/>
            <person name="Nishiyama T."/>
            <person name="Perroud P.-F."/>
            <person name="Lindquist E."/>
            <person name="Kamisugi Y."/>
            <person name="Tanahashi T."/>
            <person name="Sakakibara K."/>
            <person name="Fujita T."/>
            <person name="Oishi K."/>
            <person name="Shin-I T."/>
            <person name="Kuroki Y."/>
            <person name="Toyoda A."/>
            <person name="Suzuki Y."/>
            <person name="Hashimoto A."/>
            <person name="Yamaguchi K."/>
            <person name="Sugano A."/>
            <person name="Kohara Y."/>
            <person name="Fujiyama A."/>
            <person name="Anterola A."/>
            <person name="Aoki S."/>
            <person name="Ashton N."/>
            <person name="Barbazuk W.B."/>
            <person name="Barker E."/>
            <person name="Bennetzen J."/>
            <person name="Bezanilla M."/>
            <person name="Blankenship R."/>
            <person name="Cho S.H."/>
            <person name="Dutcher S."/>
            <person name="Estelle M."/>
            <person name="Fawcett J.A."/>
            <person name="Gundlach H."/>
            <person name="Hanada K."/>
            <person name="Heyl A."/>
            <person name="Hicks K.A."/>
            <person name="Hugh J."/>
            <person name="Lohr M."/>
            <person name="Mayer K."/>
            <person name="Melkozernov A."/>
            <person name="Murata T."/>
            <person name="Nelson D."/>
            <person name="Pils B."/>
            <person name="Prigge M."/>
            <person name="Reiss B."/>
            <person name="Renner T."/>
            <person name="Rombauts S."/>
            <person name="Rushton P."/>
            <person name="Sanderfoot A."/>
            <person name="Schween G."/>
            <person name="Shiu S.-H."/>
            <person name="Stueber K."/>
            <person name="Theodoulou F.L."/>
            <person name="Tu H."/>
            <person name="Van de Peer Y."/>
            <person name="Verrier P.J."/>
            <person name="Waters E."/>
            <person name="Wood A."/>
            <person name="Yang L."/>
            <person name="Cove D."/>
            <person name="Cuming A."/>
            <person name="Hasebe M."/>
            <person name="Lucas S."/>
            <person name="Mishler D.B."/>
            <person name="Reski R."/>
            <person name="Grigoriev I."/>
            <person name="Quatrano R.S."/>
            <person name="Boore J.L."/>
        </authorList>
    </citation>
    <scope>NUCLEOTIDE SEQUENCE [LARGE SCALE GENOMIC DNA]</scope>
    <source>
        <strain evidence="6 7">cv. Gransden 2004</strain>
    </source>
</reference>
<dbReference type="InterPro" id="IPR052650">
    <property type="entry name" value="Zinc_finger_CCCH"/>
</dbReference>
<dbReference type="InterPro" id="IPR035967">
    <property type="entry name" value="SWAP/Surp_sf"/>
</dbReference>
<dbReference type="Proteomes" id="UP000006727">
    <property type="component" value="Chromosome 4"/>
</dbReference>
<dbReference type="GO" id="GO:0006396">
    <property type="term" value="P:RNA processing"/>
    <property type="evidence" value="ECO:0007669"/>
    <property type="project" value="InterPro"/>
</dbReference>
<feature type="compositionally biased region" description="Basic residues" evidence="2">
    <location>
        <begin position="529"/>
        <end position="540"/>
    </location>
</feature>
<dbReference type="SUPFAM" id="SSF109905">
    <property type="entry name" value="Surp module (SWAP domain)"/>
    <property type="match status" value="1"/>
</dbReference>
<feature type="domain" description="C3H1-type" evidence="3">
    <location>
        <begin position="616"/>
        <end position="643"/>
    </location>
</feature>
<evidence type="ECO:0008006" key="8">
    <source>
        <dbReference type="Google" id="ProtNLM"/>
    </source>
</evidence>
<feature type="compositionally biased region" description="Polar residues" evidence="2">
    <location>
        <begin position="325"/>
        <end position="335"/>
    </location>
</feature>
<feature type="region of interest" description="Disordered" evidence="2">
    <location>
        <begin position="964"/>
        <end position="1036"/>
    </location>
</feature>
<feature type="compositionally biased region" description="Polar residues" evidence="2">
    <location>
        <begin position="800"/>
        <end position="822"/>
    </location>
</feature>
<dbReference type="GO" id="GO:0006874">
    <property type="term" value="P:intracellular calcium ion homeostasis"/>
    <property type="evidence" value="ECO:0000318"/>
    <property type="project" value="GO_Central"/>
</dbReference>
<dbReference type="Gramene" id="Pp3c4_15980V3.2">
    <property type="protein sequence ID" value="Pp3c4_15980V3.2"/>
    <property type="gene ID" value="Pp3c4_15980"/>
</dbReference>
<dbReference type="InterPro" id="IPR000571">
    <property type="entry name" value="Znf_CCCH"/>
</dbReference>
<dbReference type="Pfam" id="PF00642">
    <property type="entry name" value="zf-CCCH"/>
    <property type="match status" value="1"/>
</dbReference>
<dbReference type="AlphaFoldDB" id="A0A2K1KNN1"/>
<sequence length="1208" mass="130935">MLRPGLGLVSLQGTAQSSSPGPSRTLVSNPSQSGPPFAMHGRGGSPGPFPEHLQHFSGQYPGYPGPQRGAGPPPSHHAGDAPTDRMPSSTPIVAEWRAVEEPPLAPQDSDMLKNIDILSGFVVKNGPQFEDMARHKQADDPKFAFLFGGVPGSEAAIGKAYYEWKKRSLIAAANLPADPFVQPRSNNEPEVFPPSPLPDTPHSPHGSDMDMEDDFEKPSQSTEIRCEQVQEPVSSLPAKKEPVLSSKMETNAKPQGAQNPRVPIPLTVTYQSSSTTASVAPPQVSSSVGVSSRPQSNSARDDLPKRKDTRRRTGFDRSCMEDVTPVSSPPVQAKSQELEAAGQGHGSRSSSRVSRWGPQDRSLGYDSSRKVSPSVDASNKNSDQGSEIPHVNVVDRSGVEDRLEAVTPPRDNDSEHKREGDKNSQLEDASTKSEDRKTTEYSTMPDRDQPKDSSLRLENRKMRVSDDRKSRDSTTLEESRIQDEPPRASKQQKGVSELDPGNKGPTVDEFGRFIRPGGSESDAEDSHYDRKRRHASRSRSRSPPDNRRRRRSRSSSPRRHSRRSHSRSRSPRRRRSWSKSPGRETRRGGDSARGRERGNQDRNDRGGRRGGRGDRGGGPPVCLDFARGRCKRGNVCRFAHTESTNDPSTEGRYDRGGGRGGRGSRLDDRQESHDSGRSHGGGSSRSGWNEQNPRGRRGWEPTDQKEKCYNKELRKSMEDFAREQPETSPVSDYGDEAKLSERRNNERSKDRSYQDANATNSVESGSFAVETHAPFSGGPDGLPSLAQLPPPPPLPHHSQGFSSSSVPPQQSYMGYLPSQSGFNLPPPPPPPLMNQSENLSMPQPSYGNSGAPQPALPPQVSSGIANLPMRPAVSTGPSQVGGQSMAPTSRSSYTWQSTPTAAPASIAYNGQSIQASGAQSNYGLPPPPPPPSAAYTSTLSRYQLPQQSQAAQPGGQFNVMAMDRPELGPPGARDAGVKGGQDNTAVVSRPNMGQWKSSGGNGTSTHMDDVVLESVSPGLPGHHRMENLSPGPGPGLVMESVSPALVAYASNTSTVPTQGTGASTFGSSQQDNPNVAGLESVSPAPEEPQNWSPGGGGDTNKDDKRGDKRDRRDKDHKSDKDHKVKGMTFLRTAVAEHVKETLKPTWREGQMSKEAFKTIAKKAVDKVLSAIKPHQVPTTEEKVEAYMMIARPKISKLVQGYVDKYVKT</sequence>
<feature type="compositionally biased region" description="Polar residues" evidence="2">
    <location>
        <begin position="875"/>
        <end position="898"/>
    </location>
</feature>
<feature type="compositionally biased region" description="Polar residues" evidence="2">
    <location>
        <begin position="247"/>
        <end position="258"/>
    </location>
</feature>
<feature type="zinc finger region" description="C3H1-type" evidence="1">
    <location>
        <begin position="616"/>
        <end position="643"/>
    </location>
</feature>
<feature type="compositionally biased region" description="Basic and acidic residues" evidence="2">
    <location>
        <begin position="581"/>
        <end position="615"/>
    </location>
</feature>
<proteinExistence type="predicted"/>
<dbReference type="InterPro" id="IPR057031">
    <property type="entry name" value="SFR19-like_C"/>
</dbReference>
<feature type="compositionally biased region" description="Low complexity" evidence="2">
    <location>
        <begin position="278"/>
        <end position="298"/>
    </location>
</feature>
<reference evidence="5 7" key="2">
    <citation type="journal article" date="2018" name="Plant J.">
        <title>The Physcomitrella patens chromosome-scale assembly reveals moss genome structure and evolution.</title>
        <authorList>
            <person name="Lang D."/>
            <person name="Ullrich K.K."/>
            <person name="Murat F."/>
            <person name="Fuchs J."/>
            <person name="Jenkins J."/>
            <person name="Haas F.B."/>
            <person name="Piednoel M."/>
            <person name="Gundlach H."/>
            <person name="Van Bel M."/>
            <person name="Meyberg R."/>
            <person name="Vives C."/>
            <person name="Morata J."/>
            <person name="Symeonidi A."/>
            <person name="Hiss M."/>
            <person name="Muchero W."/>
            <person name="Kamisugi Y."/>
            <person name="Saleh O."/>
            <person name="Blanc G."/>
            <person name="Decker E.L."/>
            <person name="van Gessel N."/>
            <person name="Grimwood J."/>
            <person name="Hayes R.D."/>
            <person name="Graham S.W."/>
            <person name="Gunter L.E."/>
            <person name="McDaniel S.F."/>
            <person name="Hoernstein S.N.W."/>
            <person name="Larsson A."/>
            <person name="Li F.W."/>
            <person name="Perroud P.F."/>
            <person name="Phillips J."/>
            <person name="Ranjan P."/>
            <person name="Rokshar D.S."/>
            <person name="Rothfels C.J."/>
            <person name="Schneider L."/>
            <person name="Shu S."/>
            <person name="Stevenson D.W."/>
            <person name="Thummler F."/>
            <person name="Tillich M."/>
            <person name="Villarreal Aguilar J.C."/>
            <person name="Widiez T."/>
            <person name="Wong G.K."/>
            <person name="Wymore A."/>
            <person name="Zhang Y."/>
            <person name="Zimmer A.D."/>
            <person name="Quatrano R.S."/>
            <person name="Mayer K.F.X."/>
            <person name="Goodstein D."/>
            <person name="Casacuberta J.M."/>
            <person name="Vandepoele K."/>
            <person name="Reski R."/>
            <person name="Cuming A.C."/>
            <person name="Tuskan G.A."/>
            <person name="Maumus F."/>
            <person name="Salse J."/>
            <person name="Schmutz J."/>
            <person name="Rensing S.A."/>
        </authorList>
    </citation>
    <scope>NUCLEOTIDE SEQUENCE [LARGE SCALE GENOMIC DNA]</scope>
    <source>
        <strain evidence="6 7">cv. Gransden 2004</strain>
    </source>
</reference>
<dbReference type="PROSITE" id="PS50103">
    <property type="entry name" value="ZF_C3H1"/>
    <property type="match status" value="1"/>
</dbReference>
<dbReference type="Pfam" id="PF01805">
    <property type="entry name" value="Surp"/>
    <property type="match status" value="1"/>
</dbReference>
<feature type="compositionally biased region" description="Basic and acidic residues" evidence="2">
    <location>
        <begin position="735"/>
        <end position="753"/>
    </location>
</feature>
<gene>
    <name evidence="6" type="primary">LOC112281408</name>
    <name evidence="5" type="ORF">PHYPA_006285</name>
</gene>
<protein>
    <recommendedName>
        <fullName evidence="8">C3H1-type domain-containing protein</fullName>
    </recommendedName>
</protein>
<dbReference type="InterPro" id="IPR000061">
    <property type="entry name" value="Surp"/>
</dbReference>
<feature type="compositionally biased region" description="Basic and acidic residues" evidence="2">
    <location>
        <begin position="697"/>
        <end position="725"/>
    </location>
</feature>
<dbReference type="SMART" id="SM00648">
    <property type="entry name" value="SWAP"/>
    <property type="match status" value="1"/>
</dbReference>
<feature type="region of interest" description="Disordered" evidence="2">
    <location>
        <begin position="1057"/>
        <end position="1125"/>
    </location>
</feature>
<dbReference type="EnsemblPlants" id="Pp3c4_15980V3.1">
    <property type="protein sequence ID" value="Pp3c4_15980V3.1"/>
    <property type="gene ID" value="Pp3c4_15980"/>
</dbReference>
<dbReference type="Gene3D" id="3.30.1370.210">
    <property type="match status" value="1"/>
</dbReference>
<feature type="region of interest" description="Disordered" evidence="2">
    <location>
        <begin position="916"/>
        <end position="936"/>
    </location>
</feature>
<dbReference type="EMBL" id="ABEU02000004">
    <property type="protein sequence ID" value="PNR55388.1"/>
    <property type="molecule type" value="Genomic_DNA"/>
</dbReference>
<evidence type="ECO:0000256" key="2">
    <source>
        <dbReference type="SAM" id="MobiDB-lite"/>
    </source>
</evidence>
<keyword evidence="7" id="KW-1185">Reference proteome</keyword>
<feature type="compositionally biased region" description="Low complexity" evidence="2">
    <location>
        <begin position="58"/>
        <end position="70"/>
    </location>
</feature>
<reference evidence="6" key="3">
    <citation type="submission" date="2020-12" db="UniProtKB">
        <authorList>
            <consortium name="EnsemblPlants"/>
        </authorList>
    </citation>
    <scope>IDENTIFICATION</scope>
</reference>
<evidence type="ECO:0000259" key="3">
    <source>
        <dbReference type="PROSITE" id="PS50103"/>
    </source>
</evidence>
<dbReference type="OMA" id="IFRHEND"/>
<organism evidence="5">
    <name type="scientific">Physcomitrium patens</name>
    <name type="common">Spreading-leaved earth moss</name>
    <name type="synonym">Physcomitrella patens</name>
    <dbReference type="NCBI Taxonomy" id="3218"/>
    <lineage>
        <taxon>Eukaryota</taxon>
        <taxon>Viridiplantae</taxon>
        <taxon>Streptophyta</taxon>
        <taxon>Embryophyta</taxon>
        <taxon>Bryophyta</taxon>
        <taxon>Bryophytina</taxon>
        <taxon>Bryopsida</taxon>
        <taxon>Funariidae</taxon>
        <taxon>Funariales</taxon>
        <taxon>Funariaceae</taxon>
        <taxon>Physcomitrium</taxon>
    </lineage>
</organism>
<feature type="domain" description="SURP motif" evidence="4">
    <location>
        <begin position="114"/>
        <end position="162"/>
    </location>
</feature>
<dbReference type="GO" id="GO:0003723">
    <property type="term" value="F:RNA binding"/>
    <property type="evidence" value="ECO:0007669"/>
    <property type="project" value="InterPro"/>
</dbReference>
<dbReference type="STRING" id="3218.A0A2K1KNN1"/>
<feature type="compositionally biased region" description="Polar residues" evidence="2">
    <location>
        <begin position="1057"/>
        <end position="1073"/>
    </location>
</feature>
<feature type="region of interest" description="Disordered" evidence="2">
    <location>
        <begin position="1"/>
        <end position="88"/>
    </location>
</feature>
<accession>A0A2K1KNN1</accession>
<dbReference type="SMART" id="SM00356">
    <property type="entry name" value="ZnF_C3H1"/>
    <property type="match status" value="1"/>
</dbReference>
<dbReference type="GeneID" id="112281408"/>
<dbReference type="Pfam" id="PF23030">
    <property type="entry name" value="SCAF11-like_C"/>
    <property type="match status" value="1"/>
</dbReference>
<name>A0A2K1KNN1_PHYPA</name>
<dbReference type="GO" id="GO:0048471">
    <property type="term" value="C:perinuclear region of cytoplasm"/>
    <property type="evidence" value="ECO:0000318"/>
    <property type="project" value="GO_Central"/>
</dbReference>
<feature type="compositionally biased region" description="Polar residues" evidence="2">
    <location>
        <begin position="268"/>
        <end position="277"/>
    </location>
</feature>
<dbReference type="Gramene" id="Pp3c4_15980V3.1">
    <property type="protein sequence ID" value="Pp3c4_15980V3.1"/>
    <property type="gene ID" value="Pp3c4_15980"/>
</dbReference>
<feature type="compositionally biased region" description="Polar residues" evidence="2">
    <location>
        <begin position="11"/>
        <end position="34"/>
    </location>
</feature>
<dbReference type="Gene3D" id="1.10.10.790">
    <property type="entry name" value="Surp module"/>
    <property type="match status" value="1"/>
</dbReference>
<feature type="compositionally biased region" description="Polar residues" evidence="2">
    <location>
        <begin position="833"/>
        <end position="851"/>
    </location>
</feature>
<dbReference type="OrthoDB" id="1939502at2759"/>
<feature type="compositionally biased region" description="Pro residues" evidence="2">
    <location>
        <begin position="191"/>
        <end position="201"/>
    </location>
</feature>
<evidence type="ECO:0000313" key="7">
    <source>
        <dbReference type="Proteomes" id="UP000006727"/>
    </source>
</evidence>
<dbReference type="KEGG" id="ppp:112281408"/>
<keyword evidence="1" id="KW-0862">Zinc</keyword>
<keyword evidence="1" id="KW-0863">Zinc-finger</keyword>
<dbReference type="RefSeq" id="XP_024373660.1">
    <property type="nucleotide sequence ID" value="XM_024517892.2"/>
</dbReference>
<evidence type="ECO:0000259" key="4">
    <source>
        <dbReference type="PROSITE" id="PS50128"/>
    </source>
</evidence>
<feature type="compositionally biased region" description="Polar residues" evidence="2">
    <location>
        <begin position="375"/>
        <end position="385"/>
    </location>
</feature>
<evidence type="ECO:0000313" key="6">
    <source>
        <dbReference type="EnsemblPlants" id="Pp3c4_15980V3.1"/>
    </source>
</evidence>
<dbReference type="PANTHER" id="PTHR36886">
    <property type="entry name" value="PROTEIN FRIGIDA-ESSENTIAL 1"/>
    <property type="match status" value="1"/>
</dbReference>
<dbReference type="PROSITE" id="PS50128">
    <property type="entry name" value="SURP"/>
    <property type="match status" value="1"/>
</dbReference>
<feature type="compositionally biased region" description="Basic and acidic residues" evidence="2">
    <location>
        <begin position="664"/>
        <end position="677"/>
    </location>
</feature>
<dbReference type="PANTHER" id="PTHR36886:SF3">
    <property type="entry name" value="PROTEIN FRIGIDA-ESSENTIAL 1"/>
    <property type="match status" value="1"/>
</dbReference>